<evidence type="ECO:0000259" key="6">
    <source>
        <dbReference type="Pfam" id="PF00151"/>
    </source>
</evidence>
<accession>A0A4Y5G340</accession>
<dbReference type="Proteomes" id="UP000316972">
    <property type="component" value="Segment"/>
</dbReference>
<feature type="domain" description="Lipase" evidence="6">
    <location>
        <begin position="23"/>
        <end position="178"/>
    </location>
</feature>
<evidence type="ECO:0000313" key="8">
    <source>
        <dbReference type="Proteomes" id="UP000316972"/>
    </source>
</evidence>
<dbReference type="EMBL" id="MG953201">
    <property type="protein sequence ID" value="QCC26480.1"/>
    <property type="molecule type" value="Genomic_DNA"/>
</dbReference>
<feature type="transmembrane region" description="Helical" evidence="5">
    <location>
        <begin position="786"/>
        <end position="806"/>
    </location>
</feature>
<dbReference type="Pfam" id="PF00151">
    <property type="entry name" value="Lipase"/>
    <property type="match status" value="1"/>
</dbReference>
<dbReference type="InterPro" id="IPR000734">
    <property type="entry name" value="TAG_lipase"/>
</dbReference>
<dbReference type="Gene3D" id="3.40.50.1820">
    <property type="entry name" value="alpha/beta hydrolase"/>
    <property type="match status" value="1"/>
</dbReference>
<evidence type="ECO:0000256" key="4">
    <source>
        <dbReference type="SAM" id="MobiDB-lite"/>
    </source>
</evidence>
<name>A0A4Y5G340_9ADEN</name>
<keyword evidence="5" id="KW-0472">Membrane</keyword>
<evidence type="ECO:0000256" key="1">
    <source>
        <dbReference type="ARBA" id="ARBA00004613"/>
    </source>
</evidence>
<evidence type="ECO:0000313" key="7">
    <source>
        <dbReference type="EMBL" id="QCC26480.1"/>
    </source>
</evidence>
<sequence>MPCKPGVYRRMWDHGILRQGRESNIIFLVHGWHGVQSSFKMFFPMLRFHQKLTPSAAVILVDWGVQGSDQLVLAHAATSSVQLNITDFLIDIDPKKSKVHCIGHSLGGHACAAICRSYYNLHQTKCQRIVALDPASIPFKHNSPWQELIDRRVSKHDADYVAVFLTNRNLMGLHDFVGDEYIMTNGHGYNSYNCPSIGKWWGRVCAQNYAGLEVCENMDVGTMMNSAIIPHTKDSCSHMMALPEFMKSLDVRTGFSLLRFEGNPPKSHHKGHLPSVWNGYVVSKDYRYDTFFNSETIVYSTHLDTYGIQLKPAYSVTALISRGCHPQLDKAYHEQVINYGSKYQIISGFMPYNAHDGSTPFMEKIWFSYEPCTLYAVRRVTQQGFVKNMTYGIRDGIPMPGHTIENLWCSKYNSPSSLYYGLFYCKNTYQYWHTNAYRSMMSGLAKNSSLPSPAVPPTQGCLFDNTNSTDLLRTYLGSRHLKTNQRINIKITETDWQFSLIRVTLWDPSDRKVHTLMTYWDSCKTSTPVNMRLDRTTQSVNIYFTKPGEYWMSFFFEWEEVKVRFNVTALPTPKPPTTTPTTTTTTMTTTTITTPAPSSTTATTATSASSATADSQTSLPTPCDENEDEDCWFASIGGNIYTPVPYEVPSGSNGDDDTDGEVDYSDFVIIGEDSNYKEGTANPNPTTTIPEEITITISPGTREPMTTEEELMFTRMTSSTPSPSEKAPESDVDPELENRIPEDIEEDLSEAPFSTVPDNEIIAGARVGEERDDSSSALSNPHTTPLVAAAIVGAVALVAIAVMVAFRKGRTTKETPPRAIYIAVPQPDVELPNV</sequence>
<dbReference type="PROSITE" id="PS00018">
    <property type="entry name" value="EF_HAND_1"/>
    <property type="match status" value="1"/>
</dbReference>
<keyword evidence="3" id="KW-0964">Secreted</keyword>
<keyword evidence="5" id="KW-1133">Transmembrane helix</keyword>
<proteinExistence type="inferred from homology"/>
<dbReference type="PANTHER" id="PTHR11610:SF173">
    <property type="entry name" value="LIPASE DOMAIN-CONTAINING PROTEIN-RELATED"/>
    <property type="match status" value="1"/>
</dbReference>
<protein>
    <submittedName>
        <fullName evidence="7">ORF19A</fullName>
    </submittedName>
</protein>
<dbReference type="GO" id="GO:0005615">
    <property type="term" value="C:extracellular space"/>
    <property type="evidence" value="ECO:0007669"/>
    <property type="project" value="TreeGrafter"/>
</dbReference>
<dbReference type="GO" id="GO:0016298">
    <property type="term" value="F:lipase activity"/>
    <property type="evidence" value="ECO:0007669"/>
    <property type="project" value="InterPro"/>
</dbReference>
<dbReference type="InterPro" id="IPR018247">
    <property type="entry name" value="EF_Hand_1_Ca_BS"/>
</dbReference>
<feature type="region of interest" description="Disordered" evidence="4">
    <location>
        <begin position="573"/>
        <end position="626"/>
    </location>
</feature>
<evidence type="ECO:0000256" key="2">
    <source>
        <dbReference type="ARBA" id="ARBA00010701"/>
    </source>
</evidence>
<organism evidence="7 8">
    <name type="scientific">Fowl aviadenovirus B</name>
    <dbReference type="NCBI Taxonomy" id="190062"/>
    <lineage>
        <taxon>Viruses</taxon>
        <taxon>Varidnaviria</taxon>
        <taxon>Bamfordvirae</taxon>
        <taxon>Preplasmiviricota</taxon>
        <taxon>Polisuviricotina</taxon>
        <taxon>Pharingeaviricetes</taxon>
        <taxon>Rowavirales</taxon>
        <taxon>Adenoviridae</taxon>
        <taxon>Aviadenovirus</taxon>
        <taxon>Aviadenovirus quintum</taxon>
    </lineage>
</organism>
<comment type="similarity">
    <text evidence="2">Belongs to the AB hydrolase superfamily. Lipase family.</text>
</comment>
<dbReference type="SUPFAM" id="SSF53474">
    <property type="entry name" value="alpha/beta-Hydrolases"/>
    <property type="match status" value="1"/>
</dbReference>
<dbReference type="InterPro" id="IPR013818">
    <property type="entry name" value="Lipase"/>
</dbReference>
<comment type="subcellular location">
    <subcellularLocation>
        <location evidence="1">Secreted</location>
    </subcellularLocation>
</comment>
<dbReference type="InterPro" id="IPR029058">
    <property type="entry name" value="AB_hydrolase_fold"/>
</dbReference>
<feature type="region of interest" description="Disordered" evidence="4">
    <location>
        <begin position="715"/>
        <end position="736"/>
    </location>
</feature>
<dbReference type="PANTHER" id="PTHR11610">
    <property type="entry name" value="LIPASE"/>
    <property type="match status" value="1"/>
</dbReference>
<reference evidence="7 8" key="1">
    <citation type="journal article" date="2019" name="Heliyon">
        <title>An emerging new fowl adenovirus genotype.</title>
        <authorList>
            <person name="Kajan G.L."/>
            <person name="Affranio I."/>
            <person name="Tothne Bistyak A."/>
            <person name="Kecskemeti S."/>
            <person name="Benko M."/>
        </authorList>
    </citation>
    <scope>NUCLEOTIDE SEQUENCE [LARGE SCALE GENOMIC DNA]</scope>
    <source>
        <strain evidence="7 8">40440-M/2015 Debrecen</strain>
    </source>
</reference>
<evidence type="ECO:0000256" key="5">
    <source>
        <dbReference type="SAM" id="Phobius"/>
    </source>
</evidence>
<evidence type="ECO:0000256" key="3">
    <source>
        <dbReference type="ARBA" id="ARBA00022525"/>
    </source>
</evidence>
<keyword evidence="5" id="KW-0812">Transmembrane</keyword>
<dbReference type="GO" id="GO:0016042">
    <property type="term" value="P:lipid catabolic process"/>
    <property type="evidence" value="ECO:0007669"/>
    <property type="project" value="TreeGrafter"/>
</dbReference>
<feature type="compositionally biased region" description="Low complexity" evidence="4">
    <location>
        <begin position="579"/>
        <end position="618"/>
    </location>
</feature>